<dbReference type="Proteomes" id="UP000828390">
    <property type="component" value="Unassembled WGS sequence"/>
</dbReference>
<comment type="caution">
    <text evidence="1">The sequence shown here is derived from an EMBL/GenBank/DDBJ whole genome shotgun (WGS) entry which is preliminary data.</text>
</comment>
<organism evidence="1 2">
    <name type="scientific">Dreissena polymorpha</name>
    <name type="common">Zebra mussel</name>
    <name type="synonym">Mytilus polymorpha</name>
    <dbReference type="NCBI Taxonomy" id="45954"/>
    <lineage>
        <taxon>Eukaryota</taxon>
        <taxon>Metazoa</taxon>
        <taxon>Spiralia</taxon>
        <taxon>Lophotrochozoa</taxon>
        <taxon>Mollusca</taxon>
        <taxon>Bivalvia</taxon>
        <taxon>Autobranchia</taxon>
        <taxon>Heteroconchia</taxon>
        <taxon>Euheterodonta</taxon>
        <taxon>Imparidentia</taxon>
        <taxon>Neoheterodontei</taxon>
        <taxon>Myida</taxon>
        <taxon>Dreissenoidea</taxon>
        <taxon>Dreissenidae</taxon>
        <taxon>Dreissena</taxon>
    </lineage>
</organism>
<reference evidence="1" key="2">
    <citation type="submission" date="2020-11" db="EMBL/GenBank/DDBJ databases">
        <authorList>
            <person name="McCartney M.A."/>
            <person name="Auch B."/>
            <person name="Kono T."/>
            <person name="Mallez S."/>
            <person name="Becker A."/>
            <person name="Gohl D.M."/>
            <person name="Silverstein K.A.T."/>
            <person name="Koren S."/>
            <person name="Bechman K.B."/>
            <person name="Herman A."/>
            <person name="Abrahante J.E."/>
            <person name="Garbe J."/>
        </authorList>
    </citation>
    <scope>NUCLEOTIDE SEQUENCE</scope>
    <source>
        <strain evidence="1">Duluth1</strain>
        <tissue evidence="1">Whole animal</tissue>
    </source>
</reference>
<evidence type="ECO:0000313" key="1">
    <source>
        <dbReference type="EMBL" id="KAH3853170.1"/>
    </source>
</evidence>
<gene>
    <name evidence="1" type="ORF">DPMN_095692</name>
</gene>
<protein>
    <submittedName>
        <fullName evidence="1">Uncharacterized protein</fullName>
    </submittedName>
</protein>
<sequence>MKAKEGLARRVLNVVKPLAPTEAYCLAILFVLRIYFIGQLEHEIEDGKFEFRDFL</sequence>
<name>A0A9D4R4R3_DREPO</name>
<reference evidence="1" key="1">
    <citation type="journal article" date="2019" name="bioRxiv">
        <title>The Genome of the Zebra Mussel, Dreissena polymorpha: A Resource for Invasive Species Research.</title>
        <authorList>
            <person name="McCartney M.A."/>
            <person name="Auch B."/>
            <person name="Kono T."/>
            <person name="Mallez S."/>
            <person name="Zhang Y."/>
            <person name="Obille A."/>
            <person name="Becker A."/>
            <person name="Abrahante J.E."/>
            <person name="Garbe J."/>
            <person name="Badalamenti J.P."/>
            <person name="Herman A."/>
            <person name="Mangelson H."/>
            <person name="Liachko I."/>
            <person name="Sullivan S."/>
            <person name="Sone E.D."/>
            <person name="Koren S."/>
            <person name="Silverstein K.A.T."/>
            <person name="Beckman K.B."/>
            <person name="Gohl D.M."/>
        </authorList>
    </citation>
    <scope>NUCLEOTIDE SEQUENCE</scope>
    <source>
        <strain evidence="1">Duluth1</strain>
        <tissue evidence="1">Whole animal</tissue>
    </source>
</reference>
<accession>A0A9D4R4R3</accession>
<evidence type="ECO:0000313" key="2">
    <source>
        <dbReference type="Proteomes" id="UP000828390"/>
    </source>
</evidence>
<dbReference type="EMBL" id="JAIWYP010000003">
    <property type="protein sequence ID" value="KAH3853170.1"/>
    <property type="molecule type" value="Genomic_DNA"/>
</dbReference>
<dbReference type="AlphaFoldDB" id="A0A9D4R4R3"/>
<proteinExistence type="predicted"/>
<keyword evidence="2" id="KW-1185">Reference proteome</keyword>